<accession>A0ABQ5UT67</accession>
<organism evidence="2 3">
    <name type="scientific">Maritalea porphyrae</name>
    <dbReference type="NCBI Taxonomy" id="880732"/>
    <lineage>
        <taxon>Bacteria</taxon>
        <taxon>Pseudomonadati</taxon>
        <taxon>Pseudomonadota</taxon>
        <taxon>Alphaproteobacteria</taxon>
        <taxon>Hyphomicrobiales</taxon>
        <taxon>Devosiaceae</taxon>
        <taxon>Maritalea</taxon>
    </lineage>
</organism>
<dbReference type="PANTHER" id="PTHR43792">
    <property type="entry name" value="GNAT FAMILY, PUTATIVE (AFU_ORTHOLOGUE AFUA_3G00765)-RELATED-RELATED"/>
    <property type="match status" value="1"/>
</dbReference>
<evidence type="ECO:0000259" key="1">
    <source>
        <dbReference type="PROSITE" id="PS51186"/>
    </source>
</evidence>
<sequence>MVEIRTQRLVMRPPLLSDADAIHSVLDNYEISKFLSRVEYPLPRETLKDWISRNGPTEIIEDTTLAMFDHNDKYCGVVALDLDEGQTVPELGYYIDVPYWGKGLMSEAASALLEWLFTHSEVNEVSSGAYTFNPASLAIQYKLGFKDVRTEQRICMAQGKELPIVVTLLRRDNFTPIH</sequence>
<dbReference type="SUPFAM" id="SSF55729">
    <property type="entry name" value="Acyl-CoA N-acyltransferases (Nat)"/>
    <property type="match status" value="1"/>
</dbReference>
<dbReference type="InterPro" id="IPR051531">
    <property type="entry name" value="N-acetyltransferase"/>
</dbReference>
<keyword evidence="3" id="KW-1185">Reference proteome</keyword>
<dbReference type="PROSITE" id="PS51186">
    <property type="entry name" value="GNAT"/>
    <property type="match status" value="1"/>
</dbReference>
<dbReference type="Proteomes" id="UP001161405">
    <property type="component" value="Unassembled WGS sequence"/>
</dbReference>
<reference evidence="2" key="2">
    <citation type="submission" date="2023-01" db="EMBL/GenBank/DDBJ databases">
        <title>Draft genome sequence of Maritalea porphyrae strain NBRC 107169.</title>
        <authorList>
            <person name="Sun Q."/>
            <person name="Mori K."/>
        </authorList>
    </citation>
    <scope>NUCLEOTIDE SEQUENCE</scope>
    <source>
        <strain evidence="2">NBRC 107169</strain>
    </source>
</reference>
<dbReference type="Pfam" id="PF13302">
    <property type="entry name" value="Acetyltransf_3"/>
    <property type="match status" value="1"/>
</dbReference>
<dbReference type="Gene3D" id="3.40.630.30">
    <property type="match status" value="1"/>
</dbReference>
<comment type="caution">
    <text evidence="2">The sequence shown here is derived from an EMBL/GenBank/DDBJ whole genome shotgun (WGS) entry which is preliminary data.</text>
</comment>
<evidence type="ECO:0000313" key="3">
    <source>
        <dbReference type="Proteomes" id="UP001161405"/>
    </source>
</evidence>
<name>A0ABQ5UT67_9HYPH</name>
<dbReference type="EMBL" id="BSNI01000002">
    <property type="protein sequence ID" value="GLQ17510.1"/>
    <property type="molecule type" value="Genomic_DNA"/>
</dbReference>
<dbReference type="InterPro" id="IPR000182">
    <property type="entry name" value="GNAT_dom"/>
</dbReference>
<gene>
    <name evidence="2" type="ORF">GCM10007879_17590</name>
</gene>
<evidence type="ECO:0000313" key="2">
    <source>
        <dbReference type="EMBL" id="GLQ17510.1"/>
    </source>
</evidence>
<dbReference type="RefSeq" id="WP_284363703.1">
    <property type="nucleotide sequence ID" value="NZ_BSNI01000002.1"/>
</dbReference>
<feature type="domain" description="N-acetyltransferase" evidence="1">
    <location>
        <begin position="9"/>
        <end position="165"/>
    </location>
</feature>
<protein>
    <submittedName>
        <fullName evidence="2">N-acetyltransferase</fullName>
    </submittedName>
</protein>
<proteinExistence type="predicted"/>
<dbReference type="InterPro" id="IPR016181">
    <property type="entry name" value="Acyl_CoA_acyltransferase"/>
</dbReference>
<reference evidence="2" key="1">
    <citation type="journal article" date="2014" name="Int. J. Syst. Evol. Microbiol.">
        <title>Complete genome of a new Firmicutes species belonging to the dominant human colonic microbiota ('Ruminococcus bicirculans') reveals two chromosomes and a selective capacity to utilize plant glucans.</title>
        <authorList>
            <consortium name="NISC Comparative Sequencing Program"/>
            <person name="Wegmann U."/>
            <person name="Louis P."/>
            <person name="Goesmann A."/>
            <person name="Henrissat B."/>
            <person name="Duncan S.H."/>
            <person name="Flint H.J."/>
        </authorList>
    </citation>
    <scope>NUCLEOTIDE SEQUENCE</scope>
    <source>
        <strain evidence="2">NBRC 107169</strain>
    </source>
</reference>